<evidence type="ECO:0000256" key="1">
    <source>
        <dbReference type="ARBA" id="ARBA00009740"/>
    </source>
</evidence>
<dbReference type="Pfam" id="PF06884">
    <property type="entry name" value="DUF1264"/>
    <property type="match status" value="1"/>
</dbReference>
<dbReference type="PANTHER" id="PTHR31360">
    <property type="match status" value="1"/>
</dbReference>
<reference evidence="2 3" key="1">
    <citation type="journal article" date="2024" name="IMA Fungus">
        <title>IMA Genome - F19 : A genome assembly and annotation guide to empower mycologists, including annotated draft genome sequences of Ceratocystis pirilliformis, Diaporthe australafricana, Fusarium ophioides, Paecilomyces lecythidis, and Sporothrix stenoceras.</title>
        <authorList>
            <person name="Aylward J."/>
            <person name="Wilson A.M."/>
            <person name="Visagie C.M."/>
            <person name="Spraker J."/>
            <person name="Barnes I."/>
            <person name="Buitendag C."/>
            <person name="Ceriani C."/>
            <person name="Del Mar Angel L."/>
            <person name="du Plessis D."/>
            <person name="Fuchs T."/>
            <person name="Gasser K."/>
            <person name="Kramer D."/>
            <person name="Li W."/>
            <person name="Munsamy K."/>
            <person name="Piso A."/>
            <person name="Price J.L."/>
            <person name="Sonnekus B."/>
            <person name="Thomas C."/>
            <person name="van der Nest A."/>
            <person name="van Dijk A."/>
            <person name="van Heerden A."/>
            <person name="van Vuuren N."/>
            <person name="Yilmaz N."/>
            <person name="Duong T.A."/>
            <person name="van der Merwe N.A."/>
            <person name="Wingfield M.J."/>
            <person name="Wingfield B.D."/>
        </authorList>
    </citation>
    <scope>NUCLEOTIDE SEQUENCE [LARGE SCALE GENOMIC DNA]</scope>
    <source>
        <strain evidence="2 3">CMW 18167</strain>
    </source>
</reference>
<organism evidence="2 3">
    <name type="scientific">Paecilomyces lecythidis</name>
    <dbReference type="NCBI Taxonomy" id="3004212"/>
    <lineage>
        <taxon>Eukaryota</taxon>
        <taxon>Fungi</taxon>
        <taxon>Dikarya</taxon>
        <taxon>Ascomycota</taxon>
        <taxon>Pezizomycotina</taxon>
        <taxon>Eurotiomycetes</taxon>
        <taxon>Eurotiomycetidae</taxon>
        <taxon>Eurotiales</taxon>
        <taxon>Thermoascaceae</taxon>
        <taxon>Paecilomyces</taxon>
    </lineage>
</organism>
<evidence type="ECO:0000313" key="2">
    <source>
        <dbReference type="EMBL" id="KAL1875586.1"/>
    </source>
</evidence>
<comment type="caution">
    <text evidence="2">The sequence shown here is derived from an EMBL/GenBank/DDBJ whole genome shotgun (WGS) entry which is preliminary data.</text>
</comment>
<keyword evidence="2" id="KW-0378">Hydrolase</keyword>
<dbReference type="InterPro" id="IPR010686">
    <property type="entry name" value="OBAP-like"/>
</dbReference>
<dbReference type="EC" id="3.1.2.6" evidence="2"/>
<evidence type="ECO:0000313" key="3">
    <source>
        <dbReference type="Proteomes" id="UP001583193"/>
    </source>
</evidence>
<dbReference type="GO" id="GO:0004416">
    <property type="term" value="F:hydroxyacylglutathione hydrolase activity"/>
    <property type="evidence" value="ECO:0007669"/>
    <property type="project" value="UniProtKB-EC"/>
</dbReference>
<accession>A0ABR3XHZ5</accession>
<proteinExistence type="inferred from homology"/>
<protein>
    <submittedName>
        <fullName evidence="2">Cytoplasmic glyoxalase II</fullName>
        <ecNumber evidence="2">3.1.2.6</ecNumber>
    </submittedName>
</protein>
<comment type="similarity">
    <text evidence="1">Belongs to the OBAP family.</text>
</comment>
<dbReference type="Proteomes" id="UP001583193">
    <property type="component" value="Unassembled WGS sequence"/>
</dbReference>
<dbReference type="PANTHER" id="PTHR31360:SF0">
    <property type="entry name" value="OIL BODY-ASSOCIATED PROTEIN 1B"/>
    <property type="match status" value="1"/>
</dbReference>
<keyword evidence="3" id="KW-1185">Reference proteome</keyword>
<gene>
    <name evidence="2" type="primary">GLO2_1</name>
    <name evidence="2" type="ORF">Plec18167_005522</name>
</gene>
<dbReference type="EMBL" id="JAVDPF010000017">
    <property type="protein sequence ID" value="KAL1875586.1"/>
    <property type="molecule type" value="Genomic_DNA"/>
</dbReference>
<name>A0ABR3XHZ5_9EURO</name>
<sequence length="176" mass="20578">MITPRLYETLPREERRLWHSHEFEVKSGMLVMPVPQGLPDAVWTQAESSEMEEIIPLYGKTFHFWQIDRGDTVPLGMPKLMGSFLDEDMVKRECPSFEKMLGERDQRFHLDHKAKAKAREYIEIPKKHPGKSCSIIYKLLQSDSKTDEDRRCRWVLGGPEGQEGEQTMKAYYGFVQ</sequence>